<feature type="transmembrane region" description="Helical" evidence="5">
    <location>
        <begin position="12"/>
        <end position="34"/>
    </location>
</feature>
<evidence type="ECO:0000313" key="9">
    <source>
        <dbReference type="Proteomes" id="UP000005221"/>
    </source>
</evidence>
<evidence type="ECO:0000313" key="7">
    <source>
        <dbReference type="EMBL" id="CCE45206.1"/>
    </source>
</evidence>
<evidence type="ECO:0000313" key="8">
    <source>
        <dbReference type="EnsemblFungi" id="CPAR2_702180-T-p1"/>
    </source>
</evidence>
<dbReference type="EnsemblFungi" id="CPAR2_702180-T">
    <property type="protein sequence ID" value="CPAR2_702180-T-p1"/>
    <property type="gene ID" value="CPAR2_702180"/>
</dbReference>
<reference evidence="7" key="3">
    <citation type="submission" date="2011-10" db="EMBL/GenBank/DDBJ databases">
        <title>Transcriptional landscape of the pathogenic yeast Candida parapsilosis.</title>
        <authorList>
            <person name="Guida A."/>
            <person name="Lindstaedt C."/>
            <person name="Maguire S.L."/>
            <person name="Ding C."/>
            <person name="Higgins D.G."/>
            <person name="Harris D."/>
            <person name="Berriman M."/>
            <person name="Butler G."/>
        </authorList>
    </citation>
    <scope>NUCLEOTIDE SEQUENCE</scope>
    <source>
        <strain evidence="7">CDC317</strain>
    </source>
</reference>
<dbReference type="AlphaFoldDB" id="G8BKE1"/>
<dbReference type="STRING" id="578454.G8BKE1"/>
<dbReference type="Pfam" id="PF07264">
    <property type="entry name" value="EI24"/>
    <property type="match status" value="1"/>
</dbReference>
<keyword evidence="9" id="KW-1185">Reference proteome</keyword>
<dbReference type="PANTHER" id="PTHR34292:SF2">
    <property type="entry name" value="OUTER SPORE WALL PROTEIN LDS1"/>
    <property type="match status" value="1"/>
</dbReference>
<evidence type="ECO:0008006" key="10">
    <source>
        <dbReference type="Google" id="ProtNLM"/>
    </source>
</evidence>
<comment type="subcellular location">
    <subcellularLocation>
        <location evidence="1">Membrane</location>
        <topology evidence="1">Multi-pass membrane protein</topology>
    </subcellularLocation>
</comment>
<accession>G8BKE1</accession>
<dbReference type="GO" id="GO:0005628">
    <property type="term" value="C:prospore membrane"/>
    <property type="evidence" value="ECO:0007669"/>
    <property type="project" value="TreeGrafter"/>
</dbReference>
<name>G8BKE1_CANPC</name>
<dbReference type="InterPro" id="IPR059112">
    <property type="entry name" value="CysZ/EI24"/>
</dbReference>
<dbReference type="GO" id="GO:0005811">
    <property type="term" value="C:lipid droplet"/>
    <property type="evidence" value="ECO:0007669"/>
    <property type="project" value="TreeGrafter"/>
</dbReference>
<dbReference type="CGD" id="CAL0000156463">
    <property type="gene designation" value="CPAR2_702180"/>
</dbReference>
<feature type="transmembrane region" description="Helical" evidence="5">
    <location>
        <begin position="176"/>
        <end position="199"/>
    </location>
</feature>
<dbReference type="Proteomes" id="UP000005221">
    <property type="component" value="Chromosome 7"/>
</dbReference>
<evidence type="ECO:0000256" key="3">
    <source>
        <dbReference type="ARBA" id="ARBA00022989"/>
    </source>
</evidence>
<evidence type="ECO:0000313" key="6">
    <source>
        <dbReference type="CGD" id="CAL0000156463"/>
    </source>
</evidence>
<evidence type="ECO:0000256" key="1">
    <source>
        <dbReference type="ARBA" id="ARBA00004141"/>
    </source>
</evidence>
<feature type="transmembrane region" description="Helical" evidence="5">
    <location>
        <begin position="122"/>
        <end position="144"/>
    </location>
</feature>
<keyword evidence="2 5" id="KW-0812">Transmembrane</keyword>
<evidence type="ECO:0000256" key="4">
    <source>
        <dbReference type="ARBA" id="ARBA00023136"/>
    </source>
</evidence>
<dbReference type="PANTHER" id="PTHR34292">
    <property type="entry name" value="OUTER SPORE WALL PROTEIN LDS1"/>
    <property type="match status" value="1"/>
</dbReference>
<keyword evidence="4 5" id="KW-0472">Membrane</keyword>
<reference evidence="9" key="2">
    <citation type="journal article" date="2011" name="BMC Genomics">
        <title>Using RNA-seq to determine the transcriptional landscape and the hypoxic response of the pathogenic yeast Candida parapsilosis.</title>
        <authorList>
            <person name="Guida A."/>
            <person name="Lindstaedt C."/>
            <person name="Maguire S.L."/>
            <person name="Ding C."/>
            <person name="Higgins D.G."/>
            <person name="Corton N.J."/>
            <person name="Berriman M."/>
            <person name="Butler G."/>
        </authorList>
    </citation>
    <scope>GENOME REANNOTATION</scope>
    <source>
        <strain evidence="9">CDC 317 / ATCC MYA-4646</strain>
    </source>
</reference>
<accession>A0AAJ8W6V5</accession>
<reference evidence="8" key="4">
    <citation type="submission" date="2025-05" db="UniProtKB">
        <authorList>
            <consortium name="EnsemblFungi"/>
        </authorList>
    </citation>
    <scope>IDENTIFICATION</scope>
</reference>
<dbReference type="GO" id="GO:0005619">
    <property type="term" value="C:ascospore wall"/>
    <property type="evidence" value="ECO:0007669"/>
    <property type="project" value="TreeGrafter"/>
</dbReference>
<protein>
    <recommendedName>
        <fullName evidence="10">Outer spore wall protein RRT8</fullName>
    </recommendedName>
</protein>
<reference evidence="9" key="1">
    <citation type="journal article" date="2009" name="Nature">
        <title>Evolution of pathogenicity and sexual reproduction in eight Candida genomes.</title>
        <authorList>
            <person name="Butler G."/>
            <person name="Rasmussen M.D."/>
            <person name="Lin M.F."/>
            <person name="Santos M.A."/>
            <person name="Sakthikumar S."/>
            <person name="Munro C.A."/>
            <person name="Rheinbay E."/>
            <person name="Grabherr M."/>
            <person name="Forche A."/>
            <person name="Reedy J.L."/>
            <person name="Agrafioti I."/>
            <person name="Arnaud M.B."/>
            <person name="Bates S."/>
            <person name="Brown A.J."/>
            <person name="Brunke S."/>
            <person name="Costanzo M.C."/>
            <person name="Fitzpatrick D.A."/>
            <person name="de Groot P.W."/>
            <person name="Harris D."/>
            <person name="Hoyer L.L."/>
            <person name="Hube B."/>
            <person name="Klis F.M."/>
            <person name="Kodira C."/>
            <person name="Lennard N."/>
            <person name="Logue M.E."/>
            <person name="Martin R."/>
            <person name="Neiman A.M."/>
            <person name="Nikolaou E."/>
            <person name="Quail M.A."/>
            <person name="Quinn J."/>
            <person name="Santos M.C."/>
            <person name="Schmitzberger F.F."/>
            <person name="Sherlock G."/>
            <person name="Shah P."/>
            <person name="Silverstein K.A."/>
            <person name="Skrzypek M.S."/>
            <person name="Soll D."/>
            <person name="Staggs R."/>
            <person name="Stansfield I."/>
            <person name="Stumpf M.P."/>
            <person name="Sudbery P.E."/>
            <person name="Srikantha T."/>
            <person name="Zeng Q."/>
            <person name="Berman J."/>
            <person name="Berriman M."/>
            <person name="Heitman J."/>
            <person name="Gow N.A."/>
            <person name="Lorenz M.C."/>
            <person name="Birren B.W."/>
            <person name="Kellis M."/>
            <person name="Cuomo C.A."/>
        </authorList>
    </citation>
    <scope>NUCLEOTIDE SEQUENCE [LARGE SCALE GENOMIC DNA]</scope>
    <source>
        <strain evidence="9">CDC 317 / ATCC MYA-4646</strain>
    </source>
</reference>
<keyword evidence="3 5" id="KW-1133">Transmembrane helix</keyword>
<proteinExistence type="predicted"/>
<gene>
    <name evidence="6 7" type="ordered locus">CPAR2_702180</name>
</gene>
<dbReference type="eggNOG" id="ENOG502QVX4">
    <property type="taxonomic scope" value="Eukaryota"/>
</dbReference>
<dbReference type="InterPro" id="IPR052786">
    <property type="entry name" value="Spore_wall_assembly"/>
</dbReference>
<organism evidence="7 9">
    <name type="scientific">Candida parapsilosis (strain CDC 317 / ATCC MYA-4646)</name>
    <name type="common">Yeast</name>
    <name type="synonym">Monilia parapsilosis</name>
    <dbReference type="NCBI Taxonomy" id="578454"/>
    <lineage>
        <taxon>Eukaryota</taxon>
        <taxon>Fungi</taxon>
        <taxon>Dikarya</taxon>
        <taxon>Ascomycota</taxon>
        <taxon>Saccharomycotina</taxon>
        <taxon>Pichiomycetes</taxon>
        <taxon>Debaryomycetaceae</taxon>
        <taxon>Candida/Lodderomyces clade</taxon>
        <taxon>Candida</taxon>
    </lineage>
</organism>
<evidence type="ECO:0000256" key="5">
    <source>
        <dbReference type="SAM" id="Phobius"/>
    </source>
</evidence>
<sequence>MTVFIPQLILTLITYLLMSAFIYPIESIIYTLLVGPMGMVLAWYSIYSQSSTISQVVVSILLLPYIQKVAYEAVLSRESNNSFVRLLRAKNDPTLWPLWMRIKLYLYDIWRFSIFPMSLPRMMILFLINLIPIIGPILVFYFRATTKGYLAHRRYFILKGYNRAEMKRTFKVNKPAYVAFGLSALLLEMIPCFNLLLVFTNTIGAALWAVDLENNERATSRLIEDEYLVDPKREFRSFRRPFSSPSPTLV</sequence>
<evidence type="ECO:0000256" key="2">
    <source>
        <dbReference type="ARBA" id="ARBA00022692"/>
    </source>
</evidence>
<dbReference type="VEuPathDB" id="FungiDB:CPAR2_702180"/>
<dbReference type="EMBL" id="HE605209">
    <property type="protein sequence ID" value="CCE45206.1"/>
    <property type="molecule type" value="Genomic_DNA"/>
</dbReference>